<gene>
    <name evidence="5" type="ORF">SAMN05216587_10448</name>
</gene>
<proteinExistence type="predicted"/>
<dbReference type="Pfam" id="PF13400">
    <property type="entry name" value="Tad"/>
    <property type="match status" value="1"/>
</dbReference>
<reference evidence="5 6" key="1">
    <citation type="submission" date="2016-10" db="EMBL/GenBank/DDBJ databases">
        <authorList>
            <person name="de Groot N.N."/>
        </authorList>
    </citation>
    <scope>NUCLEOTIDE SEQUENCE [LARGE SCALE GENOMIC DNA]</scope>
    <source>
        <strain evidence="5 6">L14</strain>
    </source>
</reference>
<dbReference type="Pfam" id="PF23981">
    <property type="entry name" value="DUF7305"/>
    <property type="match status" value="1"/>
</dbReference>
<organism evidence="5 6">
    <name type="scientific">Selenomonas ruminantium</name>
    <dbReference type="NCBI Taxonomy" id="971"/>
    <lineage>
        <taxon>Bacteria</taxon>
        <taxon>Bacillati</taxon>
        <taxon>Bacillota</taxon>
        <taxon>Negativicutes</taxon>
        <taxon>Selenomonadales</taxon>
        <taxon>Selenomonadaceae</taxon>
        <taxon>Selenomonas</taxon>
    </lineage>
</organism>
<feature type="transmembrane region" description="Helical" evidence="2">
    <location>
        <begin position="12"/>
        <end position="32"/>
    </location>
</feature>
<feature type="domain" description="Putative Flp pilus-assembly TadG-like N-terminal" evidence="3">
    <location>
        <begin position="11"/>
        <end position="57"/>
    </location>
</feature>
<dbReference type="Proteomes" id="UP000183843">
    <property type="component" value="Unassembled WGS sequence"/>
</dbReference>
<dbReference type="InterPro" id="IPR028087">
    <property type="entry name" value="Tad_N"/>
</dbReference>
<sequence length="403" mass="44906">MKINQGNSQRGAFLILVAFLLPLIMAMLGFVIDFGNVYWHKSVLQNCADASALGGAKAGDVGKEFNKGKADGMADKLLAVNKRYDSKKKSYQYLGSKSDPKNTHYYVVTLTENVPMFFLKYFGYKEMEIEASCNVKIQKTGSGGFPLFDNLITFSKRLYVVNSDDKTFKGNIIHTEKNVVTDVAGYYEYYKDGNRAEMPRDKARLHTPDGSIWPNDPSYYKTEYAVALDAPQNEALREYIKGLRKDTPQTPMVNTQTVTADMLKQSVTYIYDNDPNKRRVSEINIDKDFDKDPNHTHVLIITDGAVNLKFNSDVTSKLFIINLSSEQFAISGGGRVHATIYAPNATSVVWNPSNLDFYGSIAAPNIEIQASTRSFTHESPNISGGAVSSNSSMSLADNEDIEW</sequence>
<accession>A0A1I0WZV3</accession>
<keyword evidence="2" id="KW-0472">Membrane</keyword>
<evidence type="ECO:0000259" key="3">
    <source>
        <dbReference type="Pfam" id="PF13400"/>
    </source>
</evidence>
<feature type="region of interest" description="Disordered" evidence="1">
    <location>
        <begin position="377"/>
        <end position="403"/>
    </location>
</feature>
<dbReference type="RefSeq" id="WP_074814614.1">
    <property type="nucleotide sequence ID" value="NZ_FOJX01000004.1"/>
</dbReference>
<dbReference type="EMBL" id="FOJX01000004">
    <property type="protein sequence ID" value="SFA94171.1"/>
    <property type="molecule type" value="Genomic_DNA"/>
</dbReference>
<evidence type="ECO:0000313" key="5">
    <source>
        <dbReference type="EMBL" id="SFA94171.1"/>
    </source>
</evidence>
<keyword evidence="2" id="KW-0812">Transmembrane</keyword>
<evidence type="ECO:0000259" key="4">
    <source>
        <dbReference type="Pfam" id="PF23981"/>
    </source>
</evidence>
<keyword evidence="2" id="KW-1133">Transmembrane helix</keyword>
<evidence type="ECO:0000256" key="2">
    <source>
        <dbReference type="SAM" id="Phobius"/>
    </source>
</evidence>
<protein>
    <submittedName>
        <fullName evidence="5">Putative Flp pilus-assembly TadE/G-like</fullName>
    </submittedName>
</protein>
<dbReference type="AlphaFoldDB" id="A0A1I0WZV3"/>
<evidence type="ECO:0000313" key="6">
    <source>
        <dbReference type="Proteomes" id="UP000183843"/>
    </source>
</evidence>
<dbReference type="InterPro" id="IPR055729">
    <property type="entry name" value="DUF7305"/>
</dbReference>
<feature type="compositionally biased region" description="Low complexity" evidence="1">
    <location>
        <begin position="383"/>
        <end position="394"/>
    </location>
</feature>
<evidence type="ECO:0000256" key="1">
    <source>
        <dbReference type="SAM" id="MobiDB-lite"/>
    </source>
</evidence>
<feature type="domain" description="DUF7305" evidence="4">
    <location>
        <begin position="257"/>
        <end position="377"/>
    </location>
</feature>
<name>A0A1I0WZV3_SELRU</name>